<organism evidence="1">
    <name type="scientific">marine sediment metagenome</name>
    <dbReference type="NCBI Taxonomy" id="412755"/>
    <lineage>
        <taxon>unclassified sequences</taxon>
        <taxon>metagenomes</taxon>
        <taxon>ecological metagenomes</taxon>
    </lineage>
</organism>
<dbReference type="EMBL" id="BARU01010444">
    <property type="protein sequence ID" value="GAH33068.1"/>
    <property type="molecule type" value="Genomic_DNA"/>
</dbReference>
<dbReference type="AlphaFoldDB" id="X1GJ98"/>
<evidence type="ECO:0000313" key="1">
    <source>
        <dbReference type="EMBL" id="GAH33068.1"/>
    </source>
</evidence>
<accession>X1GJ98</accession>
<gene>
    <name evidence="1" type="ORF">S03H2_19912</name>
</gene>
<sequence length="119" mass="13631">MKPRDRVFATIGREPVDQIPWTLDIGAIEGLSPSLLDLFEKKTGYESTDEYFNYDIRKIESELTANVPGATGNLSLRTSIDAQKQKYIRERYFPDLPLTARMGRKGEKDDRLSYTSYSC</sequence>
<proteinExistence type="predicted"/>
<protein>
    <submittedName>
        <fullName evidence="1">Uncharacterized protein</fullName>
    </submittedName>
</protein>
<comment type="caution">
    <text evidence="1">The sequence shown here is derived from an EMBL/GenBank/DDBJ whole genome shotgun (WGS) entry which is preliminary data.</text>
</comment>
<name>X1GJ98_9ZZZZ</name>
<reference evidence="1" key="1">
    <citation type="journal article" date="2014" name="Front. Microbiol.">
        <title>High frequency of phylogenetically diverse reductive dehalogenase-homologous genes in deep subseafloor sedimentary metagenomes.</title>
        <authorList>
            <person name="Kawai M."/>
            <person name="Futagami T."/>
            <person name="Toyoda A."/>
            <person name="Takaki Y."/>
            <person name="Nishi S."/>
            <person name="Hori S."/>
            <person name="Arai W."/>
            <person name="Tsubouchi T."/>
            <person name="Morono Y."/>
            <person name="Uchiyama I."/>
            <person name="Ito T."/>
            <person name="Fujiyama A."/>
            <person name="Inagaki F."/>
            <person name="Takami H."/>
        </authorList>
    </citation>
    <scope>NUCLEOTIDE SEQUENCE</scope>
    <source>
        <strain evidence="1">Expedition CK06-06</strain>
    </source>
</reference>